<keyword evidence="2" id="KW-1185">Reference proteome</keyword>
<dbReference type="EMBL" id="JAEFBJ010000006">
    <property type="protein sequence ID" value="KAG7599418.1"/>
    <property type="molecule type" value="Genomic_DNA"/>
</dbReference>
<dbReference type="AlphaFoldDB" id="A0A8T2CGB6"/>
<sequence length="392" mass="45354">MSSYMNSMLKLILEEQERGIVWSPTSYQGAYEPSTSREYQPNGNYAQGNQCGYGERFQSSEMNCYYGALYSSPISNEEENYNLLKLILEEQEKYNESLRMIDTEIGAWTPGSRVFEATHVEPINNNLTRWIEEQEEECIPLSETKTKEVLPNDIGEVFEENAQIKDEFLREAKESIREFELLLEYTVDENLVVRYKEQVEPVAILSYSTKSNEKRLGVVGITFEDPCEGVLVFEYMVRKHLGTISTNEVSIDEVSIVEVSIDEPRKILFEEIRMKKFRGWYYDEYDPGDTWIHLTLFHRFLKLLSLLEVHGVDFRVLMAIGALMGVKRSKSSKEELEEYEEMEKKMHQTPSYSVDTSAVCISLCTLLRANFLYYPNSKTGSDPPVMGRPGPF</sequence>
<name>A0A8T2CGB6_ARASU</name>
<organism evidence="1 2">
    <name type="scientific">Arabidopsis suecica</name>
    <name type="common">Swedish thale-cress</name>
    <name type="synonym">Cardaminopsis suecica</name>
    <dbReference type="NCBI Taxonomy" id="45249"/>
    <lineage>
        <taxon>Eukaryota</taxon>
        <taxon>Viridiplantae</taxon>
        <taxon>Streptophyta</taxon>
        <taxon>Embryophyta</taxon>
        <taxon>Tracheophyta</taxon>
        <taxon>Spermatophyta</taxon>
        <taxon>Magnoliopsida</taxon>
        <taxon>eudicotyledons</taxon>
        <taxon>Gunneridae</taxon>
        <taxon>Pentapetalae</taxon>
        <taxon>rosids</taxon>
        <taxon>malvids</taxon>
        <taxon>Brassicales</taxon>
        <taxon>Brassicaceae</taxon>
        <taxon>Camelineae</taxon>
        <taxon>Arabidopsis</taxon>
    </lineage>
</organism>
<gene>
    <name evidence="1" type="ORF">ISN44_As06g036010</name>
</gene>
<evidence type="ECO:0000313" key="1">
    <source>
        <dbReference type="EMBL" id="KAG7599418.1"/>
    </source>
</evidence>
<reference evidence="1 2" key="1">
    <citation type="submission" date="2020-12" db="EMBL/GenBank/DDBJ databases">
        <title>Concerted genomic and epigenomic changes stabilize Arabidopsis allopolyploids.</title>
        <authorList>
            <person name="Chen Z."/>
        </authorList>
    </citation>
    <scope>NUCLEOTIDE SEQUENCE [LARGE SCALE GENOMIC DNA]</scope>
    <source>
        <strain evidence="1">As9502</strain>
        <tissue evidence="1">Leaf</tissue>
    </source>
</reference>
<proteinExistence type="predicted"/>
<evidence type="ECO:0000313" key="2">
    <source>
        <dbReference type="Proteomes" id="UP000694251"/>
    </source>
</evidence>
<dbReference type="Proteomes" id="UP000694251">
    <property type="component" value="Chromosome 6"/>
</dbReference>
<dbReference type="OrthoDB" id="1135564at2759"/>
<accession>A0A8T2CGB6</accession>
<protein>
    <submittedName>
        <fullName evidence="1">Uncharacterized protein</fullName>
    </submittedName>
</protein>
<comment type="caution">
    <text evidence="1">The sequence shown here is derived from an EMBL/GenBank/DDBJ whole genome shotgun (WGS) entry which is preliminary data.</text>
</comment>